<organism evidence="2 3">
    <name type="scientific">Ceratitis capitata</name>
    <name type="common">Mediterranean fruit fly</name>
    <name type="synonym">Tephritis capitata</name>
    <dbReference type="NCBI Taxonomy" id="7213"/>
    <lineage>
        <taxon>Eukaryota</taxon>
        <taxon>Metazoa</taxon>
        <taxon>Ecdysozoa</taxon>
        <taxon>Arthropoda</taxon>
        <taxon>Hexapoda</taxon>
        <taxon>Insecta</taxon>
        <taxon>Pterygota</taxon>
        <taxon>Neoptera</taxon>
        <taxon>Endopterygota</taxon>
        <taxon>Diptera</taxon>
        <taxon>Brachycera</taxon>
        <taxon>Muscomorpha</taxon>
        <taxon>Tephritoidea</taxon>
        <taxon>Tephritidae</taxon>
        <taxon>Ceratitis</taxon>
        <taxon>Ceratitis</taxon>
    </lineage>
</organism>
<reference evidence="2" key="1">
    <citation type="submission" date="2020-11" db="EMBL/GenBank/DDBJ databases">
        <authorList>
            <person name="Whitehead M."/>
        </authorList>
    </citation>
    <scope>NUCLEOTIDE SEQUENCE</scope>
    <source>
        <strain evidence="2">EGII</strain>
    </source>
</reference>
<sequence length="125" mass="13076">MQQLQSSRASSPTSVGTEHSASVKRTISRALQAQHAQHAQEEDAAGMPHKIYDDLEGINIAFPPSPLHSPPSPPSSLSSTPLFGAPPPNNRCLINVALIFIAAALQLPTTTTAATTTTLSAVVNQ</sequence>
<gene>
    <name evidence="2" type="ORF">CCAP1982_LOCUS6891</name>
</gene>
<evidence type="ECO:0000313" key="2">
    <source>
        <dbReference type="EMBL" id="CAD6998282.1"/>
    </source>
</evidence>
<feature type="compositionally biased region" description="Pro residues" evidence="1">
    <location>
        <begin position="63"/>
        <end position="74"/>
    </location>
</feature>
<protein>
    <submittedName>
        <fullName evidence="2">(Mediterranean fruit fly) hypothetical protein</fullName>
    </submittedName>
</protein>
<keyword evidence="3" id="KW-1185">Reference proteome</keyword>
<dbReference type="Proteomes" id="UP000606786">
    <property type="component" value="Unassembled WGS sequence"/>
</dbReference>
<proteinExistence type="predicted"/>
<accession>A0A811UGE6</accession>
<feature type="region of interest" description="Disordered" evidence="1">
    <location>
        <begin position="1"/>
        <end position="50"/>
    </location>
</feature>
<feature type="compositionally biased region" description="Polar residues" evidence="1">
    <location>
        <begin position="1"/>
        <end position="25"/>
    </location>
</feature>
<evidence type="ECO:0000313" key="3">
    <source>
        <dbReference type="Proteomes" id="UP000606786"/>
    </source>
</evidence>
<name>A0A811UGE6_CERCA</name>
<dbReference type="AlphaFoldDB" id="A0A811UGE6"/>
<evidence type="ECO:0000256" key="1">
    <source>
        <dbReference type="SAM" id="MobiDB-lite"/>
    </source>
</evidence>
<comment type="caution">
    <text evidence="2">The sequence shown here is derived from an EMBL/GenBank/DDBJ whole genome shotgun (WGS) entry which is preliminary data.</text>
</comment>
<feature type="region of interest" description="Disordered" evidence="1">
    <location>
        <begin position="62"/>
        <end position="84"/>
    </location>
</feature>
<dbReference type="EMBL" id="CAJHJT010000012">
    <property type="protein sequence ID" value="CAD6998282.1"/>
    <property type="molecule type" value="Genomic_DNA"/>
</dbReference>